<feature type="coiled-coil region" evidence="1">
    <location>
        <begin position="837"/>
        <end position="868"/>
    </location>
</feature>
<dbReference type="EMBL" id="QWEZ01000002">
    <property type="protein sequence ID" value="RRJ82998.1"/>
    <property type="molecule type" value="Genomic_DNA"/>
</dbReference>
<dbReference type="Pfam" id="PF13555">
    <property type="entry name" value="AAA_29"/>
    <property type="match status" value="1"/>
</dbReference>
<dbReference type="Proteomes" id="UP000280792">
    <property type="component" value="Unassembled WGS sequence"/>
</dbReference>
<dbReference type="RefSeq" id="WP_125017265.1">
    <property type="nucleotide sequence ID" value="NZ_QWEZ01000002.1"/>
</dbReference>
<comment type="caution">
    <text evidence="2">The sequence shown here is derived from an EMBL/GenBank/DDBJ whole genome shotgun (WGS) entry which is preliminary data.</text>
</comment>
<dbReference type="AlphaFoldDB" id="A0A3P3VM98"/>
<dbReference type="Gene3D" id="3.40.50.300">
    <property type="entry name" value="P-loop containing nucleotide triphosphate hydrolases"/>
    <property type="match status" value="1"/>
</dbReference>
<reference evidence="2 3" key="1">
    <citation type="submission" date="2018-08" db="EMBL/GenBank/DDBJ databases">
        <authorList>
            <person name="Khan S.A."/>
        </authorList>
    </citation>
    <scope>NUCLEOTIDE SEQUENCE [LARGE SCALE GENOMIC DNA]</scope>
    <source>
        <strain evidence="2 3">GTF-13</strain>
    </source>
</reference>
<dbReference type="InterPro" id="IPR027417">
    <property type="entry name" value="P-loop_NTPase"/>
</dbReference>
<keyword evidence="1" id="KW-0175">Coiled coil</keyword>
<dbReference type="SUPFAM" id="SSF52540">
    <property type="entry name" value="P-loop containing nucleoside triphosphate hydrolases"/>
    <property type="match status" value="1"/>
</dbReference>
<dbReference type="PANTHER" id="PTHR32182">
    <property type="entry name" value="DNA REPLICATION AND REPAIR PROTEIN RECF"/>
    <property type="match status" value="1"/>
</dbReference>
<dbReference type="Pfam" id="PF13558">
    <property type="entry name" value="SbcC_Walker_B"/>
    <property type="match status" value="1"/>
</dbReference>
<accession>A0A3P3VM98</accession>
<evidence type="ECO:0000313" key="2">
    <source>
        <dbReference type="EMBL" id="RRJ82998.1"/>
    </source>
</evidence>
<feature type="coiled-coil region" evidence="1">
    <location>
        <begin position="671"/>
        <end position="708"/>
    </location>
</feature>
<dbReference type="GO" id="GO:0006302">
    <property type="term" value="P:double-strand break repair"/>
    <property type="evidence" value="ECO:0007669"/>
    <property type="project" value="TreeGrafter"/>
</dbReference>
<evidence type="ECO:0008006" key="4">
    <source>
        <dbReference type="Google" id="ProtNLM"/>
    </source>
</evidence>
<reference evidence="2 3" key="2">
    <citation type="submission" date="2018-12" db="EMBL/GenBank/DDBJ databases">
        <title>Simiduia agarivorans gen. nov., sp. nov., a marine, agarolytic bacterium isolated from shallow coastal water from Keelung, Taiwan.</title>
        <authorList>
            <person name="Shieh W.Y."/>
        </authorList>
    </citation>
    <scope>NUCLEOTIDE SEQUENCE [LARGE SCALE GENOMIC DNA]</scope>
    <source>
        <strain evidence="2 3">GTF-13</strain>
    </source>
</reference>
<proteinExistence type="predicted"/>
<gene>
    <name evidence="2" type="ORF">D0544_14220</name>
</gene>
<name>A0A3P3VM98_9GAMM</name>
<dbReference type="PANTHER" id="PTHR32182:SF0">
    <property type="entry name" value="DNA REPLICATION AND REPAIR PROTEIN RECF"/>
    <property type="match status" value="1"/>
</dbReference>
<dbReference type="GO" id="GO:0000731">
    <property type="term" value="P:DNA synthesis involved in DNA repair"/>
    <property type="evidence" value="ECO:0007669"/>
    <property type="project" value="TreeGrafter"/>
</dbReference>
<evidence type="ECO:0000256" key="1">
    <source>
        <dbReference type="SAM" id="Coils"/>
    </source>
</evidence>
<feature type="coiled-coil region" evidence="1">
    <location>
        <begin position="304"/>
        <end position="378"/>
    </location>
</feature>
<protein>
    <recommendedName>
        <fullName evidence="4">AAA family ATPase</fullName>
    </recommendedName>
</protein>
<organism evidence="2 3">
    <name type="scientific">Aestuariirhabdus litorea</name>
    <dbReference type="NCBI Taxonomy" id="2528527"/>
    <lineage>
        <taxon>Bacteria</taxon>
        <taxon>Pseudomonadati</taxon>
        <taxon>Pseudomonadota</taxon>
        <taxon>Gammaproteobacteria</taxon>
        <taxon>Oceanospirillales</taxon>
        <taxon>Aestuariirhabdaceae</taxon>
        <taxon>Aestuariirhabdus</taxon>
    </lineage>
</organism>
<keyword evidence="3" id="KW-1185">Reference proteome</keyword>
<sequence>MYLKRFVFINWGNVPATEFEMGPVNLLSGASGSGKTTAADAIQTIMTAAKNNLFNYNPGQDETTQKGRGGKQVRTLASYVLGCDDGSFARPWRCDGFLAAVFYPTQGEEAAPFTALIGVRADYDTAGKQPVAREIESRYFIVPNEQLCKQDFFRTPEQLFTLDELPARLQQRFGKRAVEEFSTKKSYLGRLYGALRGRDGSVSERESHNAARAFSRFMAYKPVGSITDFVAQEILEPRELGEAIRSVSTMMKTINGMEADARRIQQEIGRLDAAALLSERYLSEWVRCNTLRYTEAKVEYLQVQQQYLKEKQRQQALRDALEENGQQAGRVEAQQQRLQQQLIRLEARRMGNPELQRKDELQQGREQAQKQLVAEALELLSEDSLLNANLDAAVLQQQVLADKVLREQLELGGLYEQAQQLLELGGNGLDYTLLQHQDWVDMAPLESQLQQARQLQRVHGQLAAMVTGEDSPLPRLQRYSGQREEQWQRLNNQRKQLERDISNLQHTQQVRYPRAVSEALQAIREQCPEADPKVLCEFVEVVDADWQAAIEGYLGGNRFGLIVEPDYEARAIEIVRAMKGRSSAKVIQGSKAREDAARQPSPAADSIIQLMEFGHRVAQDYLMASYGSVQQVRSAEQLRHCRRGLTASGMASGNYSLWRCDLDDGELVFGKAARQRALAAKQQQLLELQQQVEVARQANERLEQLQGSLARIRPLRVADRIEAMIAHQNRVVQLESQLGGLDLKDHEGLEQELGTLRERVRECEQQLLNQREGRGRDQQQLEQVEQSLKRFADRQERLLEGVEQREADLMEVASHLPGCHPEQLLSAADQEAQGASVERLRQESEGALRELRHLCSELVQQVREHNQHCLPGDAVYLMIEGSDEPDARLFARISKIHRELELVSSKLKGNVLVEKRDRISSLKRKFDDTFIDHLCGAIHQSIADGKQVLEDLNDELRHHSFGHEQEVYEFRWQWIPEYREYWRFFEEVRQIPVGDGGSLFASELPESLKRVRDRLVAMLLDEDEGKALRELERIADYRNYRSYEIVKKIEGKADILLSQYGTGSGGQLETPAYVIRAAAITSALQFNQGTSHLRMVLVDEAFSKMDEARSRAVLEYLTQSLGLQVIFIMPSKASGPFMDMVSNQFVFAKAPTDQPARGSQLNTRVFVDRKELNRDRIKALWENHRRTIRHQASLDFMETVLAEEAAELA</sequence>
<evidence type="ECO:0000313" key="3">
    <source>
        <dbReference type="Proteomes" id="UP000280792"/>
    </source>
</evidence>